<organism evidence="5 7">
    <name type="scientific">Salinicoccus halodurans</name>
    <dbReference type="NCBI Taxonomy" id="407035"/>
    <lineage>
        <taxon>Bacteria</taxon>
        <taxon>Bacillati</taxon>
        <taxon>Bacillota</taxon>
        <taxon>Bacilli</taxon>
        <taxon>Bacillales</taxon>
        <taxon>Staphylococcaceae</taxon>
        <taxon>Salinicoccus</taxon>
    </lineage>
</organism>
<reference evidence="4 6" key="1">
    <citation type="journal article" date="2015" name="Int. J. Syst. Evol. Microbiol.">
        <title>Complete genome sequence of Salinicoccus halodurans H3B36, isolated from the Qaidam Basin in China.</title>
        <authorList>
            <person name="Jiang K."/>
            <person name="Xue Y."/>
            <person name="Ma Y."/>
        </authorList>
    </citation>
    <scope>NUCLEOTIDE SEQUENCE [LARGE SCALE GENOMIC DNA]</scope>
    <source>
        <strain evidence="4 6">H3B36</strain>
    </source>
</reference>
<dbReference type="InterPro" id="IPR011965">
    <property type="entry name" value="PaaX_trns_reg"/>
</dbReference>
<evidence type="ECO:0000259" key="1">
    <source>
        <dbReference type="Pfam" id="PF07848"/>
    </source>
</evidence>
<dbReference type="AlphaFoldDB" id="A0A0F7HK94"/>
<dbReference type="PANTHER" id="PTHR30319">
    <property type="entry name" value="PHENYLACETIC ACID REGULATOR-RELATED TRANSCRIPTIONAL REPRESSOR"/>
    <property type="match status" value="1"/>
</dbReference>
<dbReference type="GO" id="GO:0006351">
    <property type="term" value="P:DNA-templated transcription"/>
    <property type="evidence" value="ECO:0007669"/>
    <property type="project" value="InterPro"/>
</dbReference>
<dbReference type="Gene3D" id="1.10.10.10">
    <property type="entry name" value="Winged helix-like DNA-binding domain superfamily/Winged helix DNA-binding domain"/>
    <property type="match status" value="1"/>
</dbReference>
<dbReference type="PANTHER" id="PTHR30319:SF1">
    <property type="entry name" value="TRANSCRIPTIONAL REPRESSOR PAAX"/>
    <property type="match status" value="1"/>
</dbReference>
<dbReference type="OrthoDB" id="2270427at2"/>
<dbReference type="Proteomes" id="UP000034029">
    <property type="component" value="Chromosome"/>
</dbReference>
<dbReference type="EMBL" id="FOTB01000006">
    <property type="protein sequence ID" value="SFK94050.1"/>
    <property type="molecule type" value="Genomic_DNA"/>
</dbReference>
<feature type="domain" description="Transcriptional repressor PaaX-like C-terminal" evidence="2">
    <location>
        <begin position="173"/>
        <end position="265"/>
    </location>
</feature>
<gene>
    <name evidence="4" type="ORF">AAT16_08625</name>
    <name evidence="5" type="ORF">SAMN05216235_2622</name>
</gene>
<dbReference type="Gene3D" id="1.20.58.1460">
    <property type="match status" value="1"/>
</dbReference>
<dbReference type="KEGG" id="shv:AAT16_08625"/>
<keyword evidence="6" id="KW-1185">Reference proteome</keyword>
<dbReference type="InterPro" id="IPR036388">
    <property type="entry name" value="WH-like_DNA-bd_sf"/>
</dbReference>
<evidence type="ECO:0000259" key="3">
    <source>
        <dbReference type="Pfam" id="PF20803"/>
    </source>
</evidence>
<dbReference type="Pfam" id="PF20803">
    <property type="entry name" value="PaaX_M"/>
    <property type="match status" value="1"/>
</dbReference>
<evidence type="ECO:0000259" key="2">
    <source>
        <dbReference type="Pfam" id="PF08223"/>
    </source>
</evidence>
<name>A0A0F7HK94_9STAP</name>
<protein>
    <submittedName>
        <fullName evidence="4">PaaX family transcrtiptional regulator</fullName>
    </submittedName>
    <submittedName>
        <fullName evidence="5">Transcriptional regulator, PaaX family</fullName>
    </submittedName>
</protein>
<evidence type="ECO:0000313" key="7">
    <source>
        <dbReference type="Proteomes" id="UP000183090"/>
    </source>
</evidence>
<dbReference type="SUPFAM" id="SSF46785">
    <property type="entry name" value="Winged helix' DNA-binding domain"/>
    <property type="match status" value="1"/>
</dbReference>
<dbReference type="NCBIfam" id="TIGR02277">
    <property type="entry name" value="PaaX_trns_reg"/>
    <property type="match status" value="1"/>
</dbReference>
<feature type="domain" description="Transcriptional repressor PaaX-like central Cas2-like" evidence="3">
    <location>
        <begin position="89"/>
        <end position="166"/>
    </location>
</feature>
<reference evidence="5 7" key="3">
    <citation type="submission" date="2016-10" db="EMBL/GenBank/DDBJ databases">
        <authorList>
            <person name="Varghese N."/>
            <person name="Submissions S."/>
        </authorList>
    </citation>
    <scope>NUCLEOTIDE SEQUENCE [LARGE SCALE GENOMIC DNA]</scope>
    <source>
        <strain evidence="5 7">CGMCC 1.6501</strain>
    </source>
</reference>
<sequence length="297" mass="35341">MAKTQSLIFTIYDDYIRHYNNRIWVGSLIRILEEFTHNPQSVRMCLSRMTKQGWLSSNKEGKKSFYSLTEAGENRLNTAAKRIFNMRKEKWDGHWLMVVLQNRFDDTKHKQAFMRELEWHGFGQLSANVYVTPNPLHGIMDRLVIKYDLQGRIDIFSSKYTGGGEADLIRRCWNIDEINNKYDRFFEKYSRDYVLDKQLIAEDRLSPSECFVKRVMLTHEYKKFLFIDPGFPDELLPEKWLGHHANQLFTDYYQLLGEGAIRFFEEVFKADNAYDAKEMRIDVPLDSYLNGRSEYKE</sequence>
<evidence type="ECO:0000313" key="6">
    <source>
        <dbReference type="Proteomes" id="UP000034029"/>
    </source>
</evidence>
<dbReference type="Proteomes" id="UP000183090">
    <property type="component" value="Unassembled WGS sequence"/>
</dbReference>
<dbReference type="Pfam" id="PF08223">
    <property type="entry name" value="PaaX_C"/>
    <property type="match status" value="1"/>
</dbReference>
<reference evidence="6" key="2">
    <citation type="submission" date="2015-04" db="EMBL/GenBank/DDBJ databases">
        <title>Complete genome sequence of Salinicoccus halodurans strain H3B36, isolated from the Qaidam basin of China.</title>
        <authorList>
            <person name="Ma Y."/>
            <person name="Jiang K."/>
            <person name="Xue Y."/>
        </authorList>
    </citation>
    <scope>NUCLEOTIDE SEQUENCE [LARGE SCALE GENOMIC DNA]</scope>
    <source>
        <strain evidence="6">H3B36</strain>
    </source>
</reference>
<feature type="domain" description="Transcriptional repressor PaaX-like N-terminal" evidence="1">
    <location>
        <begin position="3"/>
        <end position="72"/>
    </location>
</feature>
<dbReference type="InterPro" id="IPR048846">
    <property type="entry name" value="PaaX-like_central"/>
</dbReference>
<dbReference type="EMBL" id="CP011366">
    <property type="protein sequence ID" value="AKG74289.1"/>
    <property type="molecule type" value="Genomic_DNA"/>
</dbReference>
<dbReference type="InterPro" id="IPR012906">
    <property type="entry name" value="PaaX-like_N"/>
</dbReference>
<dbReference type="InterPro" id="IPR036390">
    <property type="entry name" value="WH_DNA-bd_sf"/>
</dbReference>
<dbReference type="PIRSF" id="PIRSF020623">
    <property type="entry name" value="PaaX"/>
    <property type="match status" value="1"/>
</dbReference>
<dbReference type="RefSeq" id="WP_046790471.1">
    <property type="nucleotide sequence ID" value="NZ_CP011366.1"/>
</dbReference>
<dbReference type="Pfam" id="PF07848">
    <property type="entry name" value="PaaX"/>
    <property type="match status" value="1"/>
</dbReference>
<evidence type="ECO:0000313" key="4">
    <source>
        <dbReference type="EMBL" id="AKG74289.1"/>
    </source>
</evidence>
<evidence type="ECO:0000313" key="5">
    <source>
        <dbReference type="EMBL" id="SFK94050.1"/>
    </source>
</evidence>
<dbReference type="Gene3D" id="3.30.70.2650">
    <property type="match status" value="1"/>
</dbReference>
<dbReference type="InterPro" id="IPR013225">
    <property type="entry name" value="PaaX_C"/>
</dbReference>
<proteinExistence type="predicted"/>
<accession>A0A0F7HK94</accession>